<sequence length="87" mass="9493">MSTALATTIDALVADGLKALADYYRYDPEQIDHIVRKASVAALAYEAAPPQQALNAYEDQCAPANPRMPMLDDMQQLMRDAYQGTSG</sequence>
<evidence type="ECO:0000313" key="1">
    <source>
        <dbReference type="EMBL" id="SCF30389.1"/>
    </source>
</evidence>
<reference evidence="2" key="1">
    <citation type="submission" date="2016-06" db="EMBL/GenBank/DDBJ databases">
        <authorList>
            <person name="Varghese N."/>
            <person name="Submissions Spin"/>
        </authorList>
    </citation>
    <scope>NUCLEOTIDE SEQUENCE [LARGE SCALE GENOMIC DNA]</scope>
    <source>
        <strain evidence="2">DSM 44100</strain>
    </source>
</reference>
<dbReference type="OrthoDB" id="323926at2"/>
<protein>
    <submittedName>
        <fullName evidence="1">Uncharacterized protein</fullName>
    </submittedName>
</protein>
<dbReference type="EMBL" id="FMCU01000009">
    <property type="protein sequence ID" value="SCF30389.1"/>
    <property type="molecule type" value="Genomic_DNA"/>
</dbReference>
<keyword evidence="2" id="KW-1185">Reference proteome</keyword>
<accession>A0A1C4ZBS6</accession>
<gene>
    <name evidence="1" type="ORF">GA0070216_10954</name>
</gene>
<organism evidence="1 2">
    <name type="scientific">Micromonospora matsumotoense</name>
    <dbReference type="NCBI Taxonomy" id="121616"/>
    <lineage>
        <taxon>Bacteria</taxon>
        <taxon>Bacillati</taxon>
        <taxon>Actinomycetota</taxon>
        <taxon>Actinomycetes</taxon>
        <taxon>Micromonosporales</taxon>
        <taxon>Micromonosporaceae</taxon>
        <taxon>Micromonospora</taxon>
    </lineage>
</organism>
<dbReference type="RefSeq" id="WP_091247521.1">
    <property type="nucleotide sequence ID" value="NZ_FMCU01000009.1"/>
</dbReference>
<dbReference type="Proteomes" id="UP000198797">
    <property type="component" value="Unassembled WGS sequence"/>
</dbReference>
<evidence type="ECO:0000313" key="2">
    <source>
        <dbReference type="Proteomes" id="UP000198797"/>
    </source>
</evidence>
<name>A0A1C4ZBS6_9ACTN</name>
<proteinExistence type="predicted"/>
<dbReference type="STRING" id="121616.GA0070216_10954"/>
<dbReference type="AlphaFoldDB" id="A0A1C4ZBS6"/>